<sequence length="531" mass="57986">MGGNGRHPRWKISFYHRSSSAPKPPPIEFICPVSGSLMFDPVVVSSGQTFERVSVQVCRDLGFTPDLEDGSTPDFTAVIPNLAMKQTILKWCDSSRSEHPPVPDYNSIENIVRSIMKSSDRPESSSTKSAPDIRFSERELLKGVAENPPVIFSHAATELNHRVNHFHSSSSEESVVVAPSSPFTPLPLTTRPACCSYSTSSSSSAEITDAPMTSSPEEEELLRKMRSNDIVLQEEGVITLRKLTRAKEDIRVSLCTPAVLSALKPLIASRYSVVQTNAIASLVNISLEKPNKVIIVRSGIVPLLIDVLKSGSDESQEHAAGALFSLALDDENKMAIGVLGALQPLMHALRAGSERTRHDSALALYHLTLIQSNRVKLVKLNAVPTLMTMVRSGDSVSRMLLILCNLAACTEGRSAILDANGVSILVSMLRESALDSEATRENCVAALFALAHGNMRFKGLAKETRAAEVLREVEERGSQRAREKAKRILQMLKGREEEEDVDWEGMLESGGMSQSRFRVGVNLHGSNSTNF</sequence>
<name>A0ACC0ZE52_9ROSI</name>
<organism evidence="1 2">
    <name type="scientific">Pistacia integerrima</name>
    <dbReference type="NCBI Taxonomy" id="434235"/>
    <lineage>
        <taxon>Eukaryota</taxon>
        <taxon>Viridiplantae</taxon>
        <taxon>Streptophyta</taxon>
        <taxon>Embryophyta</taxon>
        <taxon>Tracheophyta</taxon>
        <taxon>Spermatophyta</taxon>
        <taxon>Magnoliopsida</taxon>
        <taxon>eudicotyledons</taxon>
        <taxon>Gunneridae</taxon>
        <taxon>Pentapetalae</taxon>
        <taxon>rosids</taxon>
        <taxon>malvids</taxon>
        <taxon>Sapindales</taxon>
        <taxon>Anacardiaceae</taxon>
        <taxon>Pistacia</taxon>
    </lineage>
</organism>
<protein>
    <submittedName>
        <fullName evidence="1">Uncharacterized protein</fullName>
    </submittedName>
</protein>
<evidence type="ECO:0000313" key="2">
    <source>
        <dbReference type="Proteomes" id="UP001163603"/>
    </source>
</evidence>
<evidence type="ECO:0000313" key="1">
    <source>
        <dbReference type="EMBL" id="KAJ0048859.1"/>
    </source>
</evidence>
<gene>
    <name evidence="1" type="ORF">Pint_15373</name>
</gene>
<proteinExistence type="predicted"/>
<dbReference type="Proteomes" id="UP001163603">
    <property type="component" value="Chromosome 2"/>
</dbReference>
<dbReference type="EMBL" id="CM047737">
    <property type="protein sequence ID" value="KAJ0048859.1"/>
    <property type="molecule type" value="Genomic_DNA"/>
</dbReference>
<keyword evidence="2" id="KW-1185">Reference proteome</keyword>
<accession>A0ACC0ZE52</accession>
<reference evidence="2" key="1">
    <citation type="journal article" date="2023" name="G3 (Bethesda)">
        <title>Genome assembly and association tests identify interacting loci associated with vigor, precocity, and sex in interspecific pistachio rootstocks.</title>
        <authorList>
            <person name="Palmer W."/>
            <person name="Jacygrad E."/>
            <person name="Sagayaradj S."/>
            <person name="Cavanaugh K."/>
            <person name="Han R."/>
            <person name="Bertier L."/>
            <person name="Beede B."/>
            <person name="Kafkas S."/>
            <person name="Golino D."/>
            <person name="Preece J."/>
            <person name="Michelmore R."/>
        </authorList>
    </citation>
    <scope>NUCLEOTIDE SEQUENCE [LARGE SCALE GENOMIC DNA]</scope>
</reference>
<comment type="caution">
    <text evidence="1">The sequence shown here is derived from an EMBL/GenBank/DDBJ whole genome shotgun (WGS) entry which is preliminary data.</text>
</comment>